<keyword evidence="2" id="KW-0964">Secreted</keyword>
<feature type="domain" description="Gram-positive cocci surface proteins LPxTG" evidence="6">
    <location>
        <begin position="1620"/>
        <end position="1653"/>
    </location>
</feature>
<feature type="compositionally biased region" description="Low complexity" evidence="5">
    <location>
        <begin position="1584"/>
        <end position="1612"/>
    </location>
</feature>
<keyword evidence="3" id="KW-0732">Signal</keyword>
<feature type="compositionally biased region" description="Polar residues" evidence="5">
    <location>
        <begin position="1613"/>
        <end position="1627"/>
    </location>
</feature>
<dbReference type="InterPro" id="IPR041495">
    <property type="entry name" value="Mub_B2"/>
</dbReference>
<evidence type="ECO:0000256" key="4">
    <source>
        <dbReference type="ARBA" id="ARBA00023088"/>
    </source>
</evidence>
<dbReference type="PROSITE" id="PS50847">
    <property type="entry name" value="GRAM_POS_ANCHORING"/>
    <property type="match status" value="1"/>
</dbReference>
<gene>
    <name evidence="7" type="ORF">SSSS39_00335</name>
</gene>
<dbReference type="InterPro" id="IPR049964">
    <property type="entry name" value="NanA_rpt"/>
</dbReference>
<feature type="region of interest" description="Disordered" evidence="5">
    <location>
        <begin position="139"/>
        <end position="162"/>
    </location>
</feature>
<evidence type="ECO:0000256" key="3">
    <source>
        <dbReference type="ARBA" id="ARBA00022729"/>
    </source>
</evidence>
<evidence type="ECO:0000259" key="6">
    <source>
        <dbReference type="PROSITE" id="PS50847"/>
    </source>
</evidence>
<reference evidence="7 8" key="1">
    <citation type="submission" date="2019-07" db="EMBL/GenBank/DDBJ databases">
        <authorList>
            <person name="Hibberd C M."/>
            <person name="Gehrig L. J."/>
            <person name="Chang H.-W."/>
            <person name="Venkatesh S."/>
        </authorList>
    </citation>
    <scope>NUCLEOTIDE SEQUENCE [LARGE SCALE GENOMIC DNA]</scope>
    <source>
        <strain evidence="7">Streptococcus_salivarius_SS_Bg39</strain>
    </source>
</reference>
<evidence type="ECO:0000256" key="5">
    <source>
        <dbReference type="SAM" id="MobiDB-lite"/>
    </source>
</evidence>
<accession>A0A564TXY7</accession>
<organism evidence="7 8">
    <name type="scientific">Streptococcus vestibularis</name>
    <dbReference type="NCBI Taxonomy" id="1343"/>
    <lineage>
        <taxon>Bacteria</taxon>
        <taxon>Bacillati</taxon>
        <taxon>Bacillota</taxon>
        <taxon>Bacilli</taxon>
        <taxon>Lactobacillales</taxon>
        <taxon>Streptococcaceae</taxon>
        <taxon>Streptococcus</taxon>
    </lineage>
</organism>
<evidence type="ECO:0000313" key="7">
    <source>
        <dbReference type="EMBL" id="VUX12084.1"/>
    </source>
</evidence>
<feature type="region of interest" description="Disordered" evidence="5">
    <location>
        <begin position="1292"/>
        <end position="1320"/>
    </location>
</feature>
<feature type="region of interest" description="Disordered" evidence="5">
    <location>
        <begin position="1547"/>
        <end position="1627"/>
    </location>
</feature>
<feature type="compositionally biased region" description="Pro residues" evidence="5">
    <location>
        <begin position="1568"/>
        <end position="1583"/>
    </location>
</feature>
<feature type="compositionally biased region" description="Basic and acidic residues" evidence="5">
    <location>
        <begin position="1306"/>
        <end position="1320"/>
    </location>
</feature>
<evidence type="ECO:0000313" key="8">
    <source>
        <dbReference type="Proteomes" id="UP000380217"/>
    </source>
</evidence>
<keyword evidence="1" id="KW-0134">Cell wall</keyword>
<dbReference type="Gene3D" id="2.60.40.4300">
    <property type="match status" value="2"/>
</dbReference>
<dbReference type="EMBL" id="CABHNJ010000035">
    <property type="protein sequence ID" value="VUX12084.1"/>
    <property type="molecule type" value="Genomic_DNA"/>
</dbReference>
<name>A0A564TXY7_STRVE</name>
<feature type="region of interest" description="Disordered" evidence="5">
    <location>
        <begin position="1043"/>
        <end position="1071"/>
    </location>
</feature>
<dbReference type="NCBIfam" id="TIGR01167">
    <property type="entry name" value="LPXTG_anchor"/>
    <property type="match status" value="1"/>
</dbReference>
<dbReference type="RefSeq" id="WP_154865094.1">
    <property type="nucleotide sequence ID" value="NZ_CABHNJ010000035.1"/>
</dbReference>
<feature type="region of interest" description="Disordered" evidence="5">
    <location>
        <begin position="91"/>
        <end position="110"/>
    </location>
</feature>
<feature type="compositionally biased region" description="Basic and acidic residues" evidence="5">
    <location>
        <begin position="145"/>
        <end position="162"/>
    </location>
</feature>
<evidence type="ECO:0000256" key="2">
    <source>
        <dbReference type="ARBA" id="ARBA00022525"/>
    </source>
</evidence>
<dbReference type="NCBIfam" id="NF043031">
    <property type="entry name" value="SIALI-17"/>
    <property type="match status" value="1"/>
</dbReference>
<proteinExistence type="predicted"/>
<evidence type="ECO:0000256" key="1">
    <source>
        <dbReference type="ARBA" id="ARBA00022512"/>
    </source>
</evidence>
<dbReference type="Pfam" id="PF17966">
    <property type="entry name" value="Muc_B2"/>
    <property type="match status" value="2"/>
</dbReference>
<dbReference type="InterPro" id="IPR019931">
    <property type="entry name" value="LPXTG_anchor"/>
</dbReference>
<dbReference type="Pfam" id="PF00746">
    <property type="entry name" value="Gram_pos_anchor"/>
    <property type="match status" value="1"/>
</dbReference>
<sequence length="1653" mass="182304">MFHTDRQEKFSLRKYKDGRTDSKLIGATILAAGILSMAGINTVSADVVSNGTDAATMVTDTSKVASTSATTFTDDKDASKTVKVDAVLEKGTAEPTKANSNTGDADGTDTLNVKSEATVNYKLDSDKSLLKSDTVEAGTGTVKTPYDKKGLAYDTDGKDYRESTVTQPGTVVSKDTGKKDTVEANGKVYEYAGKSEVEGADKLTYDKTHFNDIEAPVSPEGMHNKLGEIDYTKTKGKVYLVEETADGQYGKYVVADNGVTSDEDAVRKWNDGQADAKEFTKENVTLQKGDTVLVLDKDTYAVGQGKAIKKIKKGNITFSVERKIEVEKKNRDSFSTYITDDYTFDDYRVNHYYTPGADGIYGTADDVEKTPSEDPTYALLGFGTGYSGSEVKNLATGDEYSYDYRLNKSQSSLKDILKNYTIANYKALEFLEGKATDATEREKVQAAKTRLDTYLKTLEDDIQSGKLELGLIKTGKYAGKFVMHAPIDLNTGYISSASIDKFKDILAGFPKIIGEVSVTAAEPTDTTELQDGRYREIHTTTVYTYSPDDYTPNAYIDVVTTKNIKEYIAYDSKPDFFIDLTMDEPDKVEEVTTLVNKGKVEIAADGTVTVTGDTKETDEKYIPTRMVGDKFIVTGDSERTRTRTTESATYTKKEIITPIRAYKVMGEEKPVVTHYYNLKITKEEAGTATATKQGSVVIKYVTTDGKQLKSETDKDNVPLETKTIVSLYSGETKVDERTDVKTVEQNYDTTPKQYPTLVDADTGYTYEYVGLKQGSPAASGKVVEGTTEVVYEYRLVSEEEKTPSKSEVTKTGSVDVKHVVINEDGTLKTLKETEVVKNNVPLEYEDTYVTYSKGVKVSERKEKRTVTEKYDTTDKQYPTLKDEATGLVYKYVAPTSDSAPATGDVTEGEKHVIYSYTLDKQEETTPSKTVETKGSVVVKYVDTDGNEIKDAENVVTDAVVKTTKTYATKSGDVVLSTRDEVTENDVNYNAAEKKVDTITKDGKKYVFRGVYEVSDKYNNVLEETGKVKEGTTTVVYQYDYVIPVDPTKPNEGENTPPKPDDKIPNDPQSRSYKDLGLLTEVKRNITYVYENGPKAGQEASAPVEQKARFTRTAEINSRTGEVVYTSEWTKEQTLAEVVSPKIDKYAVDKEKVAELPVTHESEDSSEVVKYRENPEIIEHDAAKDKKGSVVVKYVDGQGNEIDTAVTVKDNVVVEKATTKVYADREETTYTATNEEYSTVASRKDVIEVNGKKYKYSGVYEVSDKYNNVLEETGKVKEGTTTVVYQYDYIIPVDPTKPNEGEQNPPKPEDKIPNDPKGRTYKDLGLLTEVKRNITYVYENGPKAGQEASAPVNQTVRFTRTAEINSRTGEVVYTSDWTPEQTLAEVVSPEIKDYTVDKAKVEELAVTHESEDSAVVVKYSQVSSVSKRDYAKDKKGTVIVKFVDINENFLADDLVAKNNVIVAEATTTITGDKEETTYKATGEEYAVTPPETIEVDGVTFRLKRVLPAGDKFKNTVEEKGLVKEGVTTIVYQYVMQIDAPKVEVPEFDGGVVPLDPPTVEKPELKIPEQPTPKPEPKPETPQPVTPADNGDNNGNNNGTPTTAAQPAAPSTPQYMDSQRELPNTGTEDNASLAALGLLGVLSGFGLVARKKKED</sequence>
<protein>
    <submittedName>
        <fullName evidence="7">MucBP domain protein</fullName>
    </submittedName>
</protein>
<keyword evidence="4" id="KW-0572">Peptidoglycan-anchor</keyword>
<feature type="compositionally biased region" description="Polar residues" evidence="5">
    <location>
        <begin position="97"/>
        <end position="110"/>
    </location>
</feature>
<dbReference type="Proteomes" id="UP000380217">
    <property type="component" value="Unassembled WGS sequence"/>
</dbReference>